<evidence type="ECO:0000313" key="3">
    <source>
        <dbReference type="Proteomes" id="UP000011529"/>
    </source>
</evidence>
<comment type="caution">
    <text evidence="2">The sequence shown here is derived from an EMBL/GenBank/DDBJ whole genome shotgun (WGS) entry which is preliminary data.</text>
</comment>
<dbReference type="Proteomes" id="UP000011529">
    <property type="component" value="Unassembled WGS sequence"/>
</dbReference>
<keyword evidence="1" id="KW-0812">Transmembrane</keyword>
<name>M2AG52_9BACT</name>
<evidence type="ECO:0000313" key="2">
    <source>
        <dbReference type="EMBL" id="EMB16085.1"/>
    </source>
</evidence>
<organism evidence="2 3">
    <name type="scientific">Rhodopirellula europaea 6C</name>
    <dbReference type="NCBI Taxonomy" id="1263867"/>
    <lineage>
        <taxon>Bacteria</taxon>
        <taxon>Pseudomonadati</taxon>
        <taxon>Planctomycetota</taxon>
        <taxon>Planctomycetia</taxon>
        <taxon>Pirellulales</taxon>
        <taxon>Pirellulaceae</taxon>
        <taxon>Rhodopirellula</taxon>
    </lineage>
</organism>
<feature type="transmembrane region" description="Helical" evidence="1">
    <location>
        <begin position="31"/>
        <end position="50"/>
    </location>
</feature>
<keyword evidence="3" id="KW-1185">Reference proteome</keyword>
<protein>
    <submittedName>
        <fullName evidence="2">Membrane protein</fullName>
    </submittedName>
</protein>
<reference evidence="2" key="1">
    <citation type="submission" date="2012-11" db="EMBL/GenBank/DDBJ databases">
        <title>Permanent draft genomes of Rhodopirellula europaea strain SH398 and 6C.</title>
        <authorList>
            <person name="Richter M."/>
            <person name="Richter-Heitmann T."/>
            <person name="Frank C."/>
            <person name="Harder J."/>
            <person name="Glockner F.O."/>
        </authorList>
    </citation>
    <scope>NUCLEOTIDE SEQUENCE</scope>
    <source>
        <strain evidence="2">6C</strain>
    </source>
</reference>
<proteinExistence type="predicted"/>
<sequence>MCAVFATFSLLGLLFLSVVTVHPNTQRDAAILAVICVAVGSPSLLGTFLLRRRYVS</sequence>
<dbReference type="EMBL" id="ANMO01000135">
    <property type="protein sequence ID" value="EMB16085.1"/>
    <property type="molecule type" value="Genomic_DNA"/>
</dbReference>
<evidence type="ECO:0000256" key="1">
    <source>
        <dbReference type="SAM" id="Phobius"/>
    </source>
</evidence>
<keyword evidence="1" id="KW-1133">Transmembrane helix</keyword>
<accession>M2AG52</accession>
<gene>
    <name evidence="2" type="ORF">RE6C_03188</name>
</gene>
<reference evidence="2" key="2">
    <citation type="journal article" date="2013" name="Mar. Genomics">
        <title>Expression of sulfatases in Rhodopirellula baltica and the diversity of sulfatases in the genus Rhodopirellula.</title>
        <authorList>
            <person name="Wegner C.E."/>
            <person name="Richter-Heitmann T."/>
            <person name="Klindworth A."/>
            <person name="Klockow C."/>
            <person name="Richter M."/>
            <person name="Achstetter T."/>
            <person name="Glockner F.O."/>
            <person name="Harder J."/>
        </authorList>
    </citation>
    <scope>NUCLEOTIDE SEQUENCE [LARGE SCALE GENOMIC DNA]</scope>
    <source>
        <strain evidence="2">6C</strain>
    </source>
</reference>
<keyword evidence="1" id="KW-0472">Membrane</keyword>
<dbReference type="AlphaFoldDB" id="M2AG52"/>